<protein>
    <submittedName>
        <fullName evidence="2">NmrA family protein</fullName>
    </submittedName>
</protein>
<dbReference type="SUPFAM" id="SSF51735">
    <property type="entry name" value="NAD(P)-binding Rossmann-fold domains"/>
    <property type="match status" value="1"/>
</dbReference>
<sequence length="277" mass="29831">MAKTLLITAASGTVGTHLVDRLLAAGHSVKAASRTVKHGASGHVKFDFADPSTFEEAIATVDAAYIVVPTGTTDLGPVAAFIDLAATKGVKVVLQTAIGVDASDDIPYRQLELRVENSGARYVLLRPNWFFDNFHTFWLQGIRTHDLIALPAGDARTTFIDARDIADAASAALVGNQFDGQAITLTGADSLSYQEAADVISRLRNRTVRYEAVDTEGFTAYAQKTGLSATHAQFLAPVFYPVAQGWVGADNGEVARMTGKPPRRFVDYFSDYAARFR</sequence>
<keyword evidence="3" id="KW-1185">Reference proteome</keyword>
<dbReference type="InterPro" id="IPR036291">
    <property type="entry name" value="NAD(P)-bd_dom_sf"/>
</dbReference>
<dbReference type="EMBL" id="CP001195">
    <property type="protein sequence ID" value="ACI59714.1"/>
    <property type="molecule type" value="Genomic_DNA"/>
</dbReference>
<dbReference type="Pfam" id="PF05368">
    <property type="entry name" value="NmrA"/>
    <property type="match status" value="1"/>
</dbReference>
<name>A0ABF7QZE2_RHILW</name>
<geneLocation type="plasmid" evidence="2 3">
    <name>pRLG203</name>
</geneLocation>
<feature type="domain" description="NmrA-like" evidence="1">
    <location>
        <begin position="2"/>
        <end position="231"/>
    </location>
</feature>
<gene>
    <name evidence="2" type="ordered locus">Rleg2_6349</name>
</gene>
<dbReference type="AlphaFoldDB" id="A0ABF7QZE2"/>
<dbReference type="KEGG" id="rlt:Rleg2_6349"/>
<evidence type="ECO:0000259" key="1">
    <source>
        <dbReference type="Pfam" id="PF05368"/>
    </source>
</evidence>
<dbReference type="Proteomes" id="UP000008330">
    <property type="component" value="Plasmid pRLG203"/>
</dbReference>
<organism evidence="2 3">
    <name type="scientific">Rhizobium leguminosarum bv. trifolii (strain WSM2304)</name>
    <dbReference type="NCBI Taxonomy" id="395492"/>
    <lineage>
        <taxon>Bacteria</taxon>
        <taxon>Pseudomonadati</taxon>
        <taxon>Pseudomonadota</taxon>
        <taxon>Alphaproteobacteria</taxon>
        <taxon>Hyphomicrobiales</taxon>
        <taxon>Rhizobiaceae</taxon>
        <taxon>Rhizobium/Agrobacterium group</taxon>
        <taxon>Rhizobium</taxon>
    </lineage>
</organism>
<dbReference type="RefSeq" id="WP_012559980.1">
    <property type="nucleotide sequence ID" value="NC_011370.1"/>
</dbReference>
<dbReference type="Gene3D" id="3.40.50.720">
    <property type="entry name" value="NAD(P)-binding Rossmann-like Domain"/>
    <property type="match status" value="1"/>
</dbReference>
<evidence type="ECO:0000313" key="2">
    <source>
        <dbReference type="EMBL" id="ACI59714.1"/>
    </source>
</evidence>
<proteinExistence type="predicted"/>
<dbReference type="PANTHER" id="PTHR43162:SF1">
    <property type="entry name" value="PRESTALK A DIFFERENTIATION PROTEIN A"/>
    <property type="match status" value="1"/>
</dbReference>
<dbReference type="PANTHER" id="PTHR43162">
    <property type="match status" value="1"/>
</dbReference>
<accession>A0ABF7QZE2</accession>
<dbReference type="Gene3D" id="3.90.25.10">
    <property type="entry name" value="UDP-galactose 4-epimerase, domain 1"/>
    <property type="match status" value="1"/>
</dbReference>
<dbReference type="InterPro" id="IPR008030">
    <property type="entry name" value="NmrA-like"/>
</dbReference>
<keyword evidence="2" id="KW-0614">Plasmid</keyword>
<evidence type="ECO:0000313" key="3">
    <source>
        <dbReference type="Proteomes" id="UP000008330"/>
    </source>
</evidence>
<dbReference type="InterPro" id="IPR051604">
    <property type="entry name" value="Ergot_Alk_Oxidoreductase"/>
</dbReference>
<reference evidence="2 3" key="1">
    <citation type="journal article" date="2010" name="Stand. Genomic Sci.">
        <title>Complete genome sequence of Rhizobium leguminosarum bv trifolii strain WSM2304, an effective microsymbiont of the South American clover Trifolium polymorphum.</title>
        <authorList>
            <person name="Reeve W."/>
            <person name="O'Hara G."/>
            <person name="Chain P."/>
            <person name="Ardley J."/>
            <person name="Brau L."/>
            <person name="Nandesena K."/>
            <person name="Tiwari R."/>
            <person name="Malfatti S."/>
            <person name="Kiss H."/>
            <person name="Lapidus A."/>
            <person name="Copeland A."/>
            <person name="Nolan M."/>
            <person name="Land M."/>
            <person name="Ivanova N."/>
            <person name="Mavromatis K."/>
            <person name="Markowitz V."/>
            <person name="Kyrpides N."/>
            <person name="Melino V."/>
            <person name="Denton M."/>
            <person name="Yates R."/>
            <person name="Howieson J."/>
        </authorList>
    </citation>
    <scope>NUCLEOTIDE SEQUENCE [LARGE SCALE GENOMIC DNA]</scope>
    <source>
        <strain evidence="2 3">WSM2304</strain>
    </source>
</reference>